<comment type="caution">
    <text evidence="3">The sequence shown here is derived from an EMBL/GenBank/DDBJ whole genome shotgun (WGS) entry which is preliminary data.</text>
</comment>
<gene>
    <name evidence="3" type="ORF">ECRASSUSDP1_LOCUS29459</name>
</gene>
<evidence type="ECO:0000256" key="1">
    <source>
        <dbReference type="SAM" id="MobiDB-lite"/>
    </source>
</evidence>
<dbReference type="Gene3D" id="1.10.472.80">
    <property type="entry name" value="Ypt/Rab-GAP domain of gyp1p, domain 3"/>
    <property type="match status" value="1"/>
</dbReference>
<proteinExistence type="predicted"/>
<evidence type="ECO:0000313" key="4">
    <source>
        <dbReference type="Proteomes" id="UP001295684"/>
    </source>
</evidence>
<dbReference type="Pfam" id="PF00566">
    <property type="entry name" value="RabGAP-TBC"/>
    <property type="match status" value="1"/>
</dbReference>
<dbReference type="InterPro" id="IPR035969">
    <property type="entry name" value="Rab-GAP_TBC_sf"/>
</dbReference>
<sequence>MKSKEPKKEQFQYFKPRKVNGGVGAKMSQPCATPIRLKKGPNQLNPDYPQKSCLIANSYSKPSVAGTTEKAKKQVGNMTHDKRMSLLVGDPSYSDRANKYCNQLPIGKTPPQAKQPGSTRKGQSKDYFEQKDSSIIGSTRKRQLNRSQSKMAQIHELNPNTSVSDLREKSVNRRINLKSMTSKKHNKNDKFAHLRRKQKPARKNFAEPYGKETIREFTYGAKPPKSMAEIPTRCRAGNKSILETLSRGPRRDPSCCVNSEQGKQRRYTPVEQSDGARHDKAVIKGGLSSRKLHKSIESGYDLIPELRHSPQAIAGDDENTTEALTKLDFDSMKGSIDIRDNMAPRVVTPHSDSAQTYDPRIVDKPPCEDSIIMSDISDDKSESFEEPEIEPFRQMRREVVASEMAESRLATLGKGVVKAEPDQTQTQNSFVRNFKRFFRSPSYFCGCRDDLDFRCCERAGSWIQLAECKPRSQISKDYYQKEYDSLLHELESGPDIIGETPGQEGTQTLSDKRESIEGNKIQIIKDLDRTFVDSKSFGTGTDGRDQLMVVLQLIGLKYPDIGYVQGMNFLVAAILYHSSPPVALGIMEYLMDNLKMYYVYGEGLKGVSFHNEFLEIHVKKYLPKLVKHLECHDINLQIFFTQWILDLFSHIIPLSEYSGFLYNLMKHKWNFFYRLVLNLLQKMEPVLLKMDDCENILEGIKDFAIKVNWKKCISEANSKFKNLNE</sequence>
<feature type="region of interest" description="Disordered" evidence="1">
    <location>
        <begin position="1"/>
        <end position="27"/>
    </location>
</feature>
<protein>
    <recommendedName>
        <fullName evidence="2">Rab-GAP TBC domain-containing protein</fullName>
    </recommendedName>
</protein>
<dbReference type="SMART" id="SM00164">
    <property type="entry name" value="TBC"/>
    <property type="match status" value="1"/>
</dbReference>
<name>A0AAD1YAW4_EUPCR</name>
<dbReference type="GO" id="GO:0005096">
    <property type="term" value="F:GTPase activator activity"/>
    <property type="evidence" value="ECO:0007669"/>
    <property type="project" value="TreeGrafter"/>
</dbReference>
<keyword evidence="4" id="KW-1185">Reference proteome</keyword>
<dbReference type="AlphaFoldDB" id="A0AAD1YAW4"/>
<dbReference type="GO" id="GO:0031267">
    <property type="term" value="F:small GTPase binding"/>
    <property type="evidence" value="ECO:0007669"/>
    <property type="project" value="TreeGrafter"/>
</dbReference>
<feature type="compositionally biased region" description="Basic and acidic residues" evidence="1">
    <location>
        <begin position="1"/>
        <end position="10"/>
    </location>
</feature>
<evidence type="ECO:0000259" key="2">
    <source>
        <dbReference type="PROSITE" id="PS50086"/>
    </source>
</evidence>
<dbReference type="PANTHER" id="PTHR47219:SF9">
    <property type="entry name" value="GTPASE ACTIVATING PROTEIN AND CENTROSOME-ASSOCIATED, ISOFORM B"/>
    <property type="match status" value="1"/>
</dbReference>
<dbReference type="SUPFAM" id="SSF47923">
    <property type="entry name" value="Ypt/Rab-GAP domain of gyp1p"/>
    <property type="match status" value="2"/>
</dbReference>
<feature type="region of interest" description="Disordered" evidence="1">
    <location>
        <begin position="245"/>
        <end position="275"/>
    </location>
</feature>
<reference evidence="3" key="1">
    <citation type="submission" date="2023-07" db="EMBL/GenBank/DDBJ databases">
        <authorList>
            <consortium name="AG Swart"/>
            <person name="Singh M."/>
            <person name="Singh A."/>
            <person name="Seah K."/>
            <person name="Emmerich C."/>
        </authorList>
    </citation>
    <scope>NUCLEOTIDE SEQUENCE</scope>
    <source>
        <strain evidence="3">DP1</strain>
    </source>
</reference>
<dbReference type="Gene3D" id="1.10.8.270">
    <property type="entry name" value="putative rabgap domain of human tbc1 domain family member 14 like domains"/>
    <property type="match status" value="1"/>
</dbReference>
<dbReference type="InterPro" id="IPR000195">
    <property type="entry name" value="Rab-GAP-TBC_dom"/>
</dbReference>
<accession>A0AAD1YAW4</accession>
<dbReference type="PANTHER" id="PTHR47219">
    <property type="entry name" value="RAB GTPASE-ACTIVATING PROTEIN 1-LIKE"/>
    <property type="match status" value="1"/>
</dbReference>
<dbReference type="Proteomes" id="UP001295684">
    <property type="component" value="Unassembled WGS sequence"/>
</dbReference>
<evidence type="ECO:0000313" key="3">
    <source>
        <dbReference type="EMBL" id="CAI2387825.1"/>
    </source>
</evidence>
<dbReference type="EMBL" id="CAMPGE010030308">
    <property type="protein sequence ID" value="CAI2387825.1"/>
    <property type="molecule type" value="Genomic_DNA"/>
</dbReference>
<feature type="region of interest" description="Disordered" evidence="1">
    <location>
        <begin position="103"/>
        <end position="131"/>
    </location>
</feature>
<dbReference type="PROSITE" id="PS50086">
    <property type="entry name" value="TBC_RABGAP"/>
    <property type="match status" value="1"/>
</dbReference>
<dbReference type="InterPro" id="IPR050302">
    <property type="entry name" value="Rab_GAP_TBC_domain"/>
</dbReference>
<feature type="domain" description="Rab-GAP TBC" evidence="2">
    <location>
        <begin position="452"/>
        <end position="669"/>
    </location>
</feature>
<organism evidence="3 4">
    <name type="scientific">Euplotes crassus</name>
    <dbReference type="NCBI Taxonomy" id="5936"/>
    <lineage>
        <taxon>Eukaryota</taxon>
        <taxon>Sar</taxon>
        <taxon>Alveolata</taxon>
        <taxon>Ciliophora</taxon>
        <taxon>Intramacronucleata</taxon>
        <taxon>Spirotrichea</taxon>
        <taxon>Hypotrichia</taxon>
        <taxon>Euplotida</taxon>
        <taxon>Euplotidae</taxon>
        <taxon>Moneuplotes</taxon>
    </lineage>
</organism>